<name>A0A557RZA5_9GAMM</name>
<dbReference type="Pfam" id="PF00155">
    <property type="entry name" value="Aminotran_1_2"/>
    <property type="match status" value="1"/>
</dbReference>
<reference evidence="9 10" key="1">
    <citation type="submission" date="2019-07" db="EMBL/GenBank/DDBJ databases">
        <title>The pathways for chlorine oxyanion respiration interact through the shared metabolite chlorate.</title>
        <authorList>
            <person name="Barnum T.P."/>
            <person name="Cheng Y."/>
            <person name="Hill K.A."/>
            <person name="Lucas L.N."/>
            <person name="Carlson H.K."/>
            <person name="Coates J.D."/>
        </authorList>
    </citation>
    <scope>NUCLEOTIDE SEQUENCE [LARGE SCALE GENOMIC DNA]</scope>
    <source>
        <strain evidence="9 10">BK-1</strain>
    </source>
</reference>
<dbReference type="SUPFAM" id="SSF53383">
    <property type="entry name" value="PLP-dependent transferases"/>
    <property type="match status" value="1"/>
</dbReference>
<keyword evidence="7" id="KW-0804">Transcription</keyword>
<dbReference type="InterPro" id="IPR004839">
    <property type="entry name" value="Aminotransferase_I/II_large"/>
</dbReference>
<proteinExistence type="inferred from homology"/>
<dbReference type="SUPFAM" id="SSF46785">
    <property type="entry name" value="Winged helix' DNA-binding domain"/>
    <property type="match status" value="1"/>
</dbReference>
<feature type="domain" description="HTH gntR-type" evidence="8">
    <location>
        <begin position="1"/>
        <end position="69"/>
    </location>
</feature>
<dbReference type="GO" id="GO:0030170">
    <property type="term" value="F:pyridoxal phosphate binding"/>
    <property type="evidence" value="ECO:0007669"/>
    <property type="project" value="InterPro"/>
</dbReference>
<dbReference type="Gene3D" id="3.40.640.10">
    <property type="entry name" value="Type I PLP-dependent aspartate aminotransferase-like (Major domain)"/>
    <property type="match status" value="1"/>
</dbReference>
<gene>
    <name evidence="9" type="ORF">FHP88_16555</name>
</gene>
<evidence type="ECO:0000256" key="6">
    <source>
        <dbReference type="ARBA" id="ARBA00023125"/>
    </source>
</evidence>
<dbReference type="InterPro" id="IPR015424">
    <property type="entry name" value="PyrdxlP-dep_Trfase"/>
</dbReference>
<evidence type="ECO:0000256" key="4">
    <source>
        <dbReference type="ARBA" id="ARBA00022898"/>
    </source>
</evidence>
<dbReference type="AlphaFoldDB" id="A0A557RZA5"/>
<dbReference type="CDD" id="cd00609">
    <property type="entry name" value="AAT_like"/>
    <property type="match status" value="1"/>
</dbReference>
<keyword evidence="6" id="KW-0238">DNA-binding</keyword>
<evidence type="ECO:0000256" key="7">
    <source>
        <dbReference type="ARBA" id="ARBA00023163"/>
    </source>
</evidence>
<dbReference type="PANTHER" id="PTHR46577:SF2">
    <property type="entry name" value="TRANSCRIPTIONAL REGULATORY PROTEIN"/>
    <property type="match status" value="1"/>
</dbReference>
<dbReference type="OrthoDB" id="9804020at2"/>
<dbReference type="Pfam" id="PF00392">
    <property type="entry name" value="GntR"/>
    <property type="match status" value="1"/>
</dbReference>
<dbReference type="Gene3D" id="1.10.10.10">
    <property type="entry name" value="Winged helix-like DNA-binding domain superfamily/Winged helix DNA-binding domain"/>
    <property type="match status" value="1"/>
</dbReference>
<comment type="caution">
    <text evidence="9">The sequence shown here is derived from an EMBL/GenBank/DDBJ whole genome shotgun (WGS) entry which is preliminary data.</text>
</comment>
<evidence type="ECO:0000313" key="9">
    <source>
        <dbReference type="EMBL" id="TVO70497.1"/>
    </source>
</evidence>
<dbReference type="SMART" id="SM00345">
    <property type="entry name" value="HTH_GNTR"/>
    <property type="match status" value="1"/>
</dbReference>
<dbReference type="Proteomes" id="UP000316649">
    <property type="component" value="Unassembled WGS sequence"/>
</dbReference>
<dbReference type="InterPro" id="IPR015422">
    <property type="entry name" value="PyrdxlP-dep_Trfase_small"/>
</dbReference>
<dbReference type="GO" id="GO:0003677">
    <property type="term" value="F:DNA binding"/>
    <property type="evidence" value="ECO:0007669"/>
    <property type="project" value="UniProtKB-KW"/>
</dbReference>
<dbReference type="InterPro" id="IPR051446">
    <property type="entry name" value="HTH_trans_reg/aminotransferase"/>
</dbReference>
<dbReference type="PANTHER" id="PTHR46577">
    <property type="entry name" value="HTH-TYPE TRANSCRIPTIONAL REGULATORY PROTEIN GABR"/>
    <property type="match status" value="1"/>
</dbReference>
<keyword evidence="10" id="KW-1185">Reference proteome</keyword>
<dbReference type="RefSeq" id="WP_144360211.1">
    <property type="nucleotide sequence ID" value="NZ_VMNH01000024.1"/>
</dbReference>
<evidence type="ECO:0000256" key="2">
    <source>
        <dbReference type="ARBA" id="ARBA00022576"/>
    </source>
</evidence>
<dbReference type="PROSITE" id="PS50949">
    <property type="entry name" value="HTH_GNTR"/>
    <property type="match status" value="1"/>
</dbReference>
<evidence type="ECO:0000256" key="5">
    <source>
        <dbReference type="ARBA" id="ARBA00023015"/>
    </source>
</evidence>
<dbReference type="CDD" id="cd07377">
    <property type="entry name" value="WHTH_GntR"/>
    <property type="match status" value="1"/>
</dbReference>
<keyword evidence="2 9" id="KW-0032">Aminotransferase</keyword>
<sequence length="473" mass="52756">MKKYEQVAQTVSEQIAQGIYKTGDRLPSIRHLSEQMGFSISTIQEAYMLLEQRGITEVRPKSGHFVTQQQKRLLDLPVMPEYSAKPKETSTWAKVFHVLYQGENADVLFLGRAVPNLSVGTLKPLQRSLATLTRKGELRGLSYDYIFGCDELRRQITRLAVDSGCNLSADEVIITSGCQEALASSLRAITSPGDTVIVDSPSFYGSLQAIEACGLKTLELPTHPERGISLTALELAFEQWPVKACLITPTFNNPLGYTMSDERKARLVGLLNRYDVPLIEDDIYGDLSYEMPRPRTVKSFDTEGRVILCSSFSKSLAPGLRVGWVAPGRYASSVMHMKYISSMSSATLPQLAVADFIARGGYDRHLKKMRGIYKRGRDYLLEWITRYFPEGTRVSHPEGGYLLWVELPKKVDSMQLTTRAMERGVGIAPGELFSSTGKFTHHIRLNYADCPNAKMERGVKMLGELVAEMDSSG</sequence>
<keyword evidence="3 9" id="KW-0808">Transferase</keyword>
<keyword evidence="4" id="KW-0663">Pyridoxal phosphate</keyword>
<evidence type="ECO:0000256" key="1">
    <source>
        <dbReference type="ARBA" id="ARBA00005384"/>
    </source>
</evidence>
<organism evidence="9 10">
    <name type="scientific">Sedimenticola selenatireducens</name>
    <dbReference type="NCBI Taxonomy" id="191960"/>
    <lineage>
        <taxon>Bacteria</taxon>
        <taxon>Pseudomonadati</taxon>
        <taxon>Pseudomonadota</taxon>
        <taxon>Gammaproteobacteria</taxon>
        <taxon>Chromatiales</taxon>
        <taxon>Sedimenticolaceae</taxon>
        <taxon>Sedimenticola</taxon>
    </lineage>
</organism>
<keyword evidence="5" id="KW-0805">Transcription regulation</keyword>
<comment type="similarity">
    <text evidence="1">In the C-terminal section; belongs to the class-I pyridoxal-phosphate-dependent aminotransferase family.</text>
</comment>
<evidence type="ECO:0000256" key="3">
    <source>
        <dbReference type="ARBA" id="ARBA00022679"/>
    </source>
</evidence>
<dbReference type="EMBL" id="VMNH01000024">
    <property type="protein sequence ID" value="TVO70497.1"/>
    <property type="molecule type" value="Genomic_DNA"/>
</dbReference>
<dbReference type="GO" id="GO:0003700">
    <property type="term" value="F:DNA-binding transcription factor activity"/>
    <property type="evidence" value="ECO:0007669"/>
    <property type="project" value="InterPro"/>
</dbReference>
<dbReference type="FunFam" id="3.40.640.10:FF:000023">
    <property type="entry name" value="Transcriptional regulator, GntR family"/>
    <property type="match status" value="1"/>
</dbReference>
<dbReference type="InterPro" id="IPR000524">
    <property type="entry name" value="Tscrpt_reg_HTH_GntR"/>
</dbReference>
<dbReference type="InterPro" id="IPR015421">
    <property type="entry name" value="PyrdxlP-dep_Trfase_major"/>
</dbReference>
<accession>A0A557RZA5</accession>
<dbReference type="GO" id="GO:0008483">
    <property type="term" value="F:transaminase activity"/>
    <property type="evidence" value="ECO:0007669"/>
    <property type="project" value="UniProtKB-KW"/>
</dbReference>
<protein>
    <submittedName>
        <fullName evidence="9">PLP-dependent aminotransferase family protein</fullName>
    </submittedName>
</protein>
<evidence type="ECO:0000259" key="8">
    <source>
        <dbReference type="PROSITE" id="PS50949"/>
    </source>
</evidence>
<dbReference type="InterPro" id="IPR036388">
    <property type="entry name" value="WH-like_DNA-bd_sf"/>
</dbReference>
<evidence type="ECO:0000313" key="10">
    <source>
        <dbReference type="Proteomes" id="UP000316649"/>
    </source>
</evidence>
<dbReference type="InterPro" id="IPR036390">
    <property type="entry name" value="WH_DNA-bd_sf"/>
</dbReference>
<dbReference type="Gene3D" id="3.90.1150.10">
    <property type="entry name" value="Aspartate Aminotransferase, domain 1"/>
    <property type="match status" value="1"/>
</dbReference>